<dbReference type="InterPro" id="IPR002937">
    <property type="entry name" value="Amino_oxidase"/>
</dbReference>
<dbReference type="RefSeq" id="WP_086204681.1">
    <property type="nucleotide sequence ID" value="NZ_NEGB01000013.1"/>
</dbReference>
<proteinExistence type="inferred from homology"/>
<dbReference type="GO" id="GO:0050361">
    <property type="term" value="F:tryptophan 2-monooxygenase activity"/>
    <property type="evidence" value="ECO:0007669"/>
    <property type="project" value="UniProtKB-EC"/>
</dbReference>
<dbReference type="STRING" id="1977882.B9T28_14450"/>
<keyword evidence="5" id="KW-0073">Auxin biosynthesis</keyword>
<dbReference type="Gene3D" id="3.90.660.10">
    <property type="match status" value="1"/>
</dbReference>
<dbReference type="InterPro" id="IPR036188">
    <property type="entry name" value="FAD/NAD-bd_sf"/>
</dbReference>
<name>A0A1Y3CB74_9GAMM</name>
<dbReference type="Proteomes" id="UP000242765">
    <property type="component" value="Unassembled WGS sequence"/>
</dbReference>
<keyword evidence="9" id="KW-1185">Reference proteome</keyword>
<dbReference type="GO" id="GO:0009851">
    <property type="term" value="P:auxin biosynthetic process"/>
    <property type="evidence" value="ECO:0007669"/>
    <property type="project" value="UniProtKB-KW"/>
</dbReference>
<dbReference type="OrthoDB" id="337830at2"/>
<dbReference type="Gene3D" id="3.50.50.60">
    <property type="entry name" value="FAD/NAD(P)-binding domain"/>
    <property type="match status" value="1"/>
</dbReference>
<accession>A0A1Y3CB74</accession>
<evidence type="ECO:0000259" key="7">
    <source>
        <dbReference type="Pfam" id="PF01593"/>
    </source>
</evidence>
<feature type="domain" description="Amine oxidase" evidence="7">
    <location>
        <begin position="16"/>
        <end position="440"/>
    </location>
</feature>
<dbReference type="EMBL" id="NEGB01000013">
    <property type="protein sequence ID" value="OTG62433.1"/>
    <property type="molecule type" value="Genomic_DNA"/>
</dbReference>
<comment type="pathway">
    <text evidence="1">Plant hormone metabolism; auxin biosynthesis.</text>
</comment>
<evidence type="ECO:0000256" key="2">
    <source>
        <dbReference type="ARBA" id="ARBA00005833"/>
    </source>
</evidence>
<protein>
    <recommendedName>
        <fullName evidence="4">Tryptophan 2-monooxygenase</fullName>
        <ecNumber evidence="3">1.13.12.3</ecNumber>
    </recommendedName>
</protein>
<reference evidence="8 9" key="1">
    <citation type="submission" date="2017-04" db="EMBL/GenBank/DDBJ databases">
        <title>High diversity of culturable Acinetobacter species in natural soil and water ecosystems.</title>
        <authorList>
            <person name="Nemec A."/>
            <person name="Radolfova-Krizova L."/>
        </authorList>
    </citation>
    <scope>NUCLEOTIDE SEQUENCE [LARGE SCALE GENOMIC DNA]</scope>
    <source>
        <strain evidence="8 9">ANC 4999</strain>
    </source>
</reference>
<gene>
    <name evidence="8" type="ORF">B9T28_14450</name>
</gene>
<organism evidence="8 9">
    <name type="scientific">Acinetobacter silvestris</name>
    <dbReference type="NCBI Taxonomy" id="1977882"/>
    <lineage>
        <taxon>Bacteria</taxon>
        <taxon>Pseudomonadati</taxon>
        <taxon>Pseudomonadota</taxon>
        <taxon>Gammaproteobacteria</taxon>
        <taxon>Moraxellales</taxon>
        <taxon>Moraxellaceae</taxon>
        <taxon>Acinetobacter</taxon>
    </lineage>
</organism>
<evidence type="ECO:0000256" key="4">
    <source>
        <dbReference type="ARBA" id="ARBA00017871"/>
    </source>
</evidence>
<comment type="caution">
    <text evidence="8">The sequence shown here is derived from an EMBL/GenBank/DDBJ whole genome shotgun (WGS) entry which is preliminary data.</text>
</comment>
<dbReference type="PANTHER" id="PTHR10742:SF410">
    <property type="entry name" value="LYSINE-SPECIFIC HISTONE DEMETHYLASE 2"/>
    <property type="match status" value="1"/>
</dbReference>
<dbReference type="EC" id="1.13.12.3" evidence="3"/>
<sequence>MNQNKEAPIVVIGAGIAGLAAASELQKAGKKVIVLEARDRLGGRIFSQKVGQHVYDLGASWIHGIENNPIWSIVQHNQIETTVFNYNEAIYYHENGQRFSSKEQNIFEQSLDYLFTQFKTINPTEHYSHALAALETWLHAAAFQEFMHSQLQLNPTEQLKLKKILFDFFKLLAEDPCASDLTDLSAEFWKNEGFFAGDEVVFPQGYVQVVETLSQDITILTNQVVQSIDSTQELIQVFTEKGECFLASQIVIAVPLGVLKKQHIQFIPDLPTQKKQAIQKIGYGVFNKLFVHFDHAFWQSKQEKFNNNINLHNGQRWLNFLDMSQVYQRPTLLFLFGGKSATWMEDLSYQEIWQQIEPSLKLIFDDIPQPSQMLKTEWSKDCFAEGSFSYQAIGQTNDDIEILKQPIFDRIFFAGEHLAQFGAGTVHGAYTSGLDAVKLML</sequence>
<dbReference type="PANTHER" id="PTHR10742">
    <property type="entry name" value="FLAVIN MONOAMINE OXIDASE"/>
    <property type="match status" value="1"/>
</dbReference>
<comment type="similarity">
    <text evidence="2">Belongs to the tryptophan 2-monooxygenase family.</text>
</comment>
<dbReference type="InterPro" id="IPR050281">
    <property type="entry name" value="Flavin_monoamine_oxidase"/>
</dbReference>
<dbReference type="SUPFAM" id="SSF51905">
    <property type="entry name" value="FAD/NAD(P)-binding domain"/>
    <property type="match status" value="1"/>
</dbReference>
<evidence type="ECO:0000256" key="1">
    <source>
        <dbReference type="ARBA" id="ARBA00004814"/>
    </source>
</evidence>
<comment type="catalytic activity">
    <reaction evidence="6">
        <text>L-tryptophan + O2 = indole-3-acetamide + CO2 + H2O</text>
        <dbReference type="Rhea" id="RHEA:16165"/>
        <dbReference type="ChEBI" id="CHEBI:15377"/>
        <dbReference type="ChEBI" id="CHEBI:15379"/>
        <dbReference type="ChEBI" id="CHEBI:16031"/>
        <dbReference type="ChEBI" id="CHEBI:16526"/>
        <dbReference type="ChEBI" id="CHEBI:57912"/>
        <dbReference type="EC" id="1.13.12.3"/>
    </reaction>
</comment>
<evidence type="ECO:0000256" key="3">
    <source>
        <dbReference type="ARBA" id="ARBA00012535"/>
    </source>
</evidence>
<evidence type="ECO:0000256" key="6">
    <source>
        <dbReference type="ARBA" id="ARBA00047321"/>
    </source>
</evidence>
<dbReference type="SUPFAM" id="SSF54373">
    <property type="entry name" value="FAD-linked reductases, C-terminal domain"/>
    <property type="match status" value="1"/>
</dbReference>
<evidence type="ECO:0000313" key="9">
    <source>
        <dbReference type="Proteomes" id="UP000242765"/>
    </source>
</evidence>
<dbReference type="Pfam" id="PF01593">
    <property type="entry name" value="Amino_oxidase"/>
    <property type="match status" value="1"/>
</dbReference>
<evidence type="ECO:0000313" key="8">
    <source>
        <dbReference type="EMBL" id="OTG62433.1"/>
    </source>
</evidence>
<evidence type="ECO:0000256" key="5">
    <source>
        <dbReference type="ARBA" id="ARBA00023070"/>
    </source>
</evidence>
<dbReference type="AlphaFoldDB" id="A0A1Y3CB74"/>